<evidence type="ECO:0000313" key="2">
    <source>
        <dbReference type="EMBL" id="GFJ86112.1"/>
    </source>
</evidence>
<dbReference type="EMBL" id="BLPF01000005">
    <property type="protein sequence ID" value="GFJ86112.1"/>
    <property type="molecule type" value="Genomic_DNA"/>
</dbReference>
<reference evidence="2 3" key="1">
    <citation type="submission" date="2020-03" db="EMBL/GenBank/DDBJ databases">
        <title>Whole genome shotgun sequence of Phytohabitans houttuyneae NBRC 108639.</title>
        <authorList>
            <person name="Komaki H."/>
            <person name="Tamura T."/>
        </authorList>
    </citation>
    <scope>NUCLEOTIDE SEQUENCE [LARGE SCALE GENOMIC DNA]</scope>
    <source>
        <strain evidence="2 3">NBRC 108639</strain>
    </source>
</reference>
<proteinExistence type="predicted"/>
<gene>
    <name evidence="2" type="ORF">Phou_102920</name>
</gene>
<sequence length="112" mass="12125">MEQEQAEQRAGFGGGELHGPPLRPRDLQRTENAERDHCPPRSVAPYPSTRCTRLAPDGSAINHLNSVARTRLVTQTGTVIESKTFRVPVAAVLAGTRQQRGGLPAAIPHPRS</sequence>
<protein>
    <submittedName>
        <fullName evidence="2">Uncharacterized protein</fullName>
    </submittedName>
</protein>
<comment type="caution">
    <text evidence="2">The sequence shown here is derived from an EMBL/GenBank/DDBJ whole genome shotgun (WGS) entry which is preliminary data.</text>
</comment>
<organism evidence="2 3">
    <name type="scientific">Phytohabitans houttuyneae</name>
    <dbReference type="NCBI Taxonomy" id="1076126"/>
    <lineage>
        <taxon>Bacteria</taxon>
        <taxon>Bacillati</taxon>
        <taxon>Actinomycetota</taxon>
        <taxon>Actinomycetes</taxon>
        <taxon>Micromonosporales</taxon>
        <taxon>Micromonosporaceae</taxon>
    </lineage>
</organism>
<accession>A0A6V8KLN4</accession>
<feature type="region of interest" description="Disordered" evidence="1">
    <location>
        <begin position="1"/>
        <end position="51"/>
    </location>
</feature>
<feature type="compositionally biased region" description="Basic and acidic residues" evidence="1">
    <location>
        <begin position="23"/>
        <end position="39"/>
    </location>
</feature>
<evidence type="ECO:0000256" key="1">
    <source>
        <dbReference type="SAM" id="MobiDB-lite"/>
    </source>
</evidence>
<dbReference type="Proteomes" id="UP000482800">
    <property type="component" value="Unassembled WGS sequence"/>
</dbReference>
<keyword evidence="3" id="KW-1185">Reference proteome</keyword>
<dbReference type="AlphaFoldDB" id="A0A6V8KLN4"/>
<name>A0A6V8KLN4_9ACTN</name>
<evidence type="ECO:0000313" key="3">
    <source>
        <dbReference type="Proteomes" id="UP000482800"/>
    </source>
</evidence>
<reference evidence="2 3" key="2">
    <citation type="submission" date="2020-03" db="EMBL/GenBank/DDBJ databases">
        <authorList>
            <person name="Ichikawa N."/>
            <person name="Kimura A."/>
            <person name="Kitahashi Y."/>
            <person name="Uohara A."/>
        </authorList>
    </citation>
    <scope>NUCLEOTIDE SEQUENCE [LARGE SCALE GENOMIC DNA]</scope>
    <source>
        <strain evidence="2 3">NBRC 108639</strain>
    </source>
</reference>